<protein>
    <submittedName>
        <fullName evidence="4">Exopolyphosphatase</fullName>
        <ecNumber evidence="4">3.6.1.11</ecNumber>
    </submittedName>
</protein>
<accession>A0A345D8Y8</accession>
<evidence type="ECO:0000313" key="5">
    <source>
        <dbReference type="Proteomes" id="UP000252182"/>
    </source>
</evidence>
<dbReference type="Pfam" id="PF02541">
    <property type="entry name" value="Ppx-GppA"/>
    <property type="match status" value="1"/>
</dbReference>
<dbReference type="EMBL" id="CP031124">
    <property type="protein sequence ID" value="AXF84826.1"/>
    <property type="molecule type" value="Genomic_DNA"/>
</dbReference>
<dbReference type="AlphaFoldDB" id="A0A345D8Y8"/>
<name>A0A345D8Y8_9BURK</name>
<dbReference type="PANTHER" id="PTHR30005:SF14">
    <property type="entry name" value="EXOPOLYPHOSPHATASE"/>
    <property type="match status" value="1"/>
</dbReference>
<dbReference type="Gene3D" id="3.30.420.150">
    <property type="entry name" value="Exopolyphosphatase. Domain 2"/>
    <property type="match status" value="1"/>
</dbReference>
<evidence type="ECO:0000313" key="4">
    <source>
        <dbReference type="EMBL" id="AXF84826.1"/>
    </source>
</evidence>
<feature type="domain" description="Ppx/GppA phosphatase N-terminal" evidence="2">
    <location>
        <begin position="27"/>
        <end position="304"/>
    </location>
</feature>
<keyword evidence="1 4" id="KW-0378">Hydrolase</keyword>
<dbReference type="InterPro" id="IPR030673">
    <property type="entry name" value="PyroPPase_GppA_Ppx"/>
</dbReference>
<proteinExistence type="predicted"/>
<dbReference type="RefSeq" id="WP_114562085.1">
    <property type="nucleotide sequence ID" value="NZ_CP031124.1"/>
</dbReference>
<evidence type="ECO:0000256" key="1">
    <source>
        <dbReference type="ARBA" id="ARBA00022801"/>
    </source>
</evidence>
<dbReference type="SUPFAM" id="SSF53067">
    <property type="entry name" value="Actin-like ATPase domain"/>
    <property type="match status" value="2"/>
</dbReference>
<dbReference type="GO" id="GO:0006798">
    <property type="term" value="P:polyphosphate catabolic process"/>
    <property type="evidence" value="ECO:0007669"/>
    <property type="project" value="TreeGrafter"/>
</dbReference>
<dbReference type="InterPro" id="IPR048950">
    <property type="entry name" value="Ppx_GppA_C"/>
</dbReference>
<keyword evidence="5" id="KW-1185">Reference proteome</keyword>
<dbReference type="FunFam" id="3.30.420.40:FF:000023">
    <property type="entry name" value="Guanosine-5'-triphosphate,3'-diphosphate pyrophosphatase"/>
    <property type="match status" value="1"/>
</dbReference>
<organism evidence="4 5">
    <name type="scientific">Ephemeroptericola cinctiostellae</name>
    <dbReference type="NCBI Taxonomy" id="2268024"/>
    <lineage>
        <taxon>Bacteria</taxon>
        <taxon>Pseudomonadati</taxon>
        <taxon>Pseudomonadota</taxon>
        <taxon>Betaproteobacteria</taxon>
        <taxon>Burkholderiales</taxon>
        <taxon>Burkholderiaceae</taxon>
        <taxon>Ephemeroptericola</taxon>
    </lineage>
</organism>
<evidence type="ECO:0000259" key="2">
    <source>
        <dbReference type="Pfam" id="PF02541"/>
    </source>
</evidence>
<dbReference type="SUPFAM" id="SSF109604">
    <property type="entry name" value="HD-domain/PDEase-like"/>
    <property type="match status" value="1"/>
</dbReference>
<dbReference type="CDD" id="cd24053">
    <property type="entry name" value="ASKHA_NBD_EcPPX-GppA-like"/>
    <property type="match status" value="1"/>
</dbReference>
<dbReference type="Pfam" id="PF21447">
    <property type="entry name" value="Ppx-GppA_III"/>
    <property type="match status" value="1"/>
</dbReference>
<dbReference type="PIRSF" id="PIRSF001267">
    <property type="entry name" value="Pyrophosphatase_GppA_Ppx"/>
    <property type="match status" value="1"/>
</dbReference>
<dbReference type="InterPro" id="IPR043129">
    <property type="entry name" value="ATPase_NBD"/>
</dbReference>
<dbReference type="InterPro" id="IPR050273">
    <property type="entry name" value="GppA/Ppx_hydrolase"/>
</dbReference>
<gene>
    <name evidence="4" type="primary">ppx</name>
    <name evidence="4" type="ORF">DTO96_100536</name>
</gene>
<dbReference type="KEGG" id="hyf:DTO96_100536"/>
<dbReference type="PANTHER" id="PTHR30005">
    <property type="entry name" value="EXOPOLYPHOSPHATASE"/>
    <property type="match status" value="1"/>
</dbReference>
<dbReference type="Gene3D" id="1.10.3210.10">
    <property type="entry name" value="Hypothetical protein af1432"/>
    <property type="match status" value="1"/>
</dbReference>
<sequence>MRDGHILATVDLGSNSFRIEMARLDHGQLVRLDYYKEPVRLGAGLDADGNLTPEAIERGVACLGRFAERLRGLTPDAVRAVATQSLRSAKNPEAFLIPAQAALGYPIEIISGQEEARLIYQGVANALPKDHKTRLVVDIGGGSTELIVGINTDAHRMDSMKIGCVSHTLKFFNNGKITEKSFEKAVIAAAAVFEEVSESFHSEFWQVAYGSSGTIETISELCGQLNLNGVGSDKITRAGMTEIARIITSSDPKKWPFPELKAQRAQVLAGGLAVLMGLFQAFNVQGMSPCYSALRQGVMVDLLGRDMGDDVREQSIARLAKRWTVDHAQAIRVQSMALDLLAKVRGTVKVVDAQWLIWAARTHEVGMAISHDGFHRHGDYILRNAELAGFSRAEQAHLAQLVLTQRGGLRKSVDLLNNPSIAQEILCLRVAILLCHARTDVGAPNCILRFDGKLITWRCDETWRNKFPLSAYLLDEEWRVWEKMGVTIDVQ</sequence>
<dbReference type="Proteomes" id="UP000252182">
    <property type="component" value="Chromosome"/>
</dbReference>
<evidence type="ECO:0000259" key="3">
    <source>
        <dbReference type="Pfam" id="PF21447"/>
    </source>
</evidence>
<reference evidence="5" key="1">
    <citation type="submission" date="2018-07" db="EMBL/GenBank/DDBJ databases">
        <authorList>
            <person name="Kim H."/>
        </authorList>
    </citation>
    <scope>NUCLEOTIDE SEQUENCE [LARGE SCALE GENOMIC DNA]</scope>
    <source>
        <strain evidence="5">F02</strain>
    </source>
</reference>
<dbReference type="InterPro" id="IPR003695">
    <property type="entry name" value="Ppx_GppA_N"/>
</dbReference>
<feature type="domain" description="Ppx/GppA phosphatase C-terminal" evidence="3">
    <location>
        <begin position="311"/>
        <end position="477"/>
    </location>
</feature>
<dbReference type="Gene3D" id="3.30.420.40">
    <property type="match status" value="1"/>
</dbReference>
<dbReference type="OrthoDB" id="9793035at2"/>
<dbReference type="GO" id="GO:0004309">
    <property type="term" value="F:exopolyphosphatase activity"/>
    <property type="evidence" value="ECO:0007669"/>
    <property type="project" value="UniProtKB-EC"/>
</dbReference>
<dbReference type="EC" id="3.6.1.11" evidence="4"/>